<accession>A0A433JLL8</accession>
<comment type="caution">
    <text evidence="1">The sequence shown here is derived from an EMBL/GenBank/DDBJ whole genome shotgun (WGS) entry which is preliminary data.</text>
</comment>
<evidence type="ECO:0000313" key="1">
    <source>
        <dbReference type="EMBL" id="RUQ90062.1"/>
    </source>
</evidence>
<organism evidence="1 2">
    <name type="scientific">Legionella septentrionalis</name>
    <dbReference type="NCBI Taxonomy" id="2498109"/>
    <lineage>
        <taxon>Bacteria</taxon>
        <taxon>Pseudomonadati</taxon>
        <taxon>Pseudomonadota</taxon>
        <taxon>Gammaproteobacteria</taxon>
        <taxon>Legionellales</taxon>
        <taxon>Legionellaceae</taxon>
        <taxon>Legionella</taxon>
    </lineage>
</organism>
<dbReference type="RefSeq" id="WP_126954628.1">
    <property type="nucleotide sequence ID" value="NZ_RZGR01000005.1"/>
</dbReference>
<dbReference type="Proteomes" id="UP000288012">
    <property type="component" value="Unassembled WGS sequence"/>
</dbReference>
<keyword evidence="2" id="KW-1185">Reference proteome</keyword>
<reference evidence="1 2" key="1">
    <citation type="submission" date="2018-12" db="EMBL/GenBank/DDBJ databases">
        <title>Legionella sp,whole genome shotgun sequence.</title>
        <authorList>
            <person name="Wu H."/>
        </authorList>
    </citation>
    <scope>NUCLEOTIDE SEQUENCE [LARGE SCALE GENOMIC DNA]</scope>
    <source>
        <strain evidence="2">km714</strain>
    </source>
</reference>
<evidence type="ECO:0000313" key="2">
    <source>
        <dbReference type="Proteomes" id="UP000288012"/>
    </source>
</evidence>
<gene>
    <name evidence="1" type="ORF">EKM59_02705</name>
</gene>
<dbReference type="EMBL" id="RZGR01000005">
    <property type="protein sequence ID" value="RUQ90062.1"/>
    <property type="molecule type" value="Genomic_DNA"/>
</dbReference>
<protein>
    <submittedName>
        <fullName evidence="1">Uncharacterized protein</fullName>
    </submittedName>
</protein>
<dbReference type="OrthoDB" id="5643781at2"/>
<dbReference type="AlphaFoldDB" id="A0A433JLL8"/>
<sequence>MKYKYLGKVHFEDDHIAKHFANNVDELVRWMHELAQKKFSEITGEIIDNKTHRIVKSIQFNPAED</sequence>
<name>A0A433JLL8_9GAMM</name>
<proteinExistence type="predicted"/>